<sequence>MPPHSTTHPPAPRSANGDVVDDDDDNLFLASHSGALMDEQFVGSPVLFQQLITARRCAQTPKIERDISSSAAQKPRSVEWSVWKVLLNYILLHFLLKNSDF</sequence>
<gene>
    <name evidence="1" type="ORF">L596_024572</name>
</gene>
<dbReference type="EMBL" id="AZBU02000008">
    <property type="protein sequence ID" value="TKR68612.1"/>
    <property type="molecule type" value="Genomic_DNA"/>
</dbReference>
<name>A0A4U5MHH3_STECR</name>
<reference evidence="1 2" key="1">
    <citation type="journal article" date="2015" name="Genome Biol.">
        <title>Comparative genomics of Steinernema reveals deeply conserved gene regulatory networks.</title>
        <authorList>
            <person name="Dillman A.R."/>
            <person name="Macchietto M."/>
            <person name="Porter C.F."/>
            <person name="Rogers A."/>
            <person name="Williams B."/>
            <person name="Antoshechkin I."/>
            <person name="Lee M.M."/>
            <person name="Goodwin Z."/>
            <person name="Lu X."/>
            <person name="Lewis E.E."/>
            <person name="Goodrich-Blair H."/>
            <person name="Stock S.P."/>
            <person name="Adams B.J."/>
            <person name="Sternberg P.W."/>
            <person name="Mortazavi A."/>
        </authorList>
    </citation>
    <scope>NUCLEOTIDE SEQUENCE [LARGE SCALE GENOMIC DNA]</scope>
    <source>
        <strain evidence="1 2">ALL</strain>
    </source>
</reference>
<dbReference type="AlphaFoldDB" id="A0A4U5MHH3"/>
<keyword evidence="2" id="KW-1185">Reference proteome</keyword>
<dbReference type="OrthoDB" id="10561372at2759"/>
<reference evidence="1 2" key="2">
    <citation type="journal article" date="2019" name="G3 (Bethesda)">
        <title>Hybrid Assembly of the Genome of the Entomopathogenic Nematode Steinernema carpocapsae Identifies the X-Chromosome.</title>
        <authorList>
            <person name="Serra L."/>
            <person name="Macchietto M."/>
            <person name="Macias-Munoz A."/>
            <person name="McGill C.J."/>
            <person name="Rodriguez I.M."/>
            <person name="Rodriguez B."/>
            <person name="Murad R."/>
            <person name="Mortazavi A."/>
        </authorList>
    </citation>
    <scope>NUCLEOTIDE SEQUENCE [LARGE SCALE GENOMIC DNA]</scope>
    <source>
        <strain evidence="1 2">ALL</strain>
    </source>
</reference>
<organism evidence="1 2">
    <name type="scientific">Steinernema carpocapsae</name>
    <name type="common">Entomopathogenic nematode</name>
    <dbReference type="NCBI Taxonomy" id="34508"/>
    <lineage>
        <taxon>Eukaryota</taxon>
        <taxon>Metazoa</taxon>
        <taxon>Ecdysozoa</taxon>
        <taxon>Nematoda</taxon>
        <taxon>Chromadorea</taxon>
        <taxon>Rhabditida</taxon>
        <taxon>Tylenchina</taxon>
        <taxon>Panagrolaimomorpha</taxon>
        <taxon>Strongyloidoidea</taxon>
        <taxon>Steinernematidae</taxon>
        <taxon>Steinernema</taxon>
    </lineage>
</organism>
<protein>
    <submittedName>
        <fullName evidence="1">Uncharacterized protein</fullName>
    </submittedName>
</protein>
<dbReference type="Proteomes" id="UP000298663">
    <property type="component" value="Unassembled WGS sequence"/>
</dbReference>
<proteinExistence type="predicted"/>
<evidence type="ECO:0000313" key="1">
    <source>
        <dbReference type="EMBL" id="TKR68612.1"/>
    </source>
</evidence>
<evidence type="ECO:0000313" key="2">
    <source>
        <dbReference type="Proteomes" id="UP000298663"/>
    </source>
</evidence>
<accession>A0A4U5MHH3</accession>
<comment type="caution">
    <text evidence="1">The sequence shown here is derived from an EMBL/GenBank/DDBJ whole genome shotgun (WGS) entry which is preliminary data.</text>
</comment>